<keyword evidence="1" id="KW-0472">Membrane</keyword>
<gene>
    <name evidence="2" type="ORF">SAMN05192533_1154</name>
</gene>
<keyword evidence="3" id="KW-1185">Reference proteome</keyword>
<accession>A0A1H8HFQ5</accession>
<dbReference type="AlphaFoldDB" id="A0A1H8HFQ5"/>
<organism evidence="2 3">
    <name type="scientific">Mesobacillus persicus</name>
    <dbReference type="NCBI Taxonomy" id="930146"/>
    <lineage>
        <taxon>Bacteria</taxon>
        <taxon>Bacillati</taxon>
        <taxon>Bacillota</taxon>
        <taxon>Bacilli</taxon>
        <taxon>Bacillales</taxon>
        <taxon>Bacillaceae</taxon>
        <taxon>Mesobacillus</taxon>
    </lineage>
</organism>
<sequence>MDGFWIGLIVALFAIFSLINRNTKTGSENNPFIFVIISIIAAIIGFIGYAFLGWRY</sequence>
<keyword evidence="1" id="KW-0812">Transmembrane</keyword>
<evidence type="ECO:0000313" key="2">
    <source>
        <dbReference type="EMBL" id="SEN54890.1"/>
    </source>
</evidence>
<dbReference type="EMBL" id="FOBW01000015">
    <property type="protein sequence ID" value="SEN54890.1"/>
    <property type="molecule type" value="Genomic_DNA"/>
</dbReference>
<protein>
    <submittedName>
        <fullName evidence="2">Uncharacterized protein</fullName>
    </submittedName>
</protein>
<keyword evidence="1" id="KW-1133">Transmembrane helix</keyword>
<dbReference type="STRING" id="930146.SAMN05192533_1154"/>
<dbReference type="Proteomes" id="UP000198553">
    <property type="component" value="Unassembled WGS sequence"/>
</dbReference>
<dbReference type="RefSeq" id="WP_170843928.1">
    <property type="nucleotide sequence ID" value="NZ_FOBW01000015.1"/>
</dbReference>
<name>A0A1H8HFQ5_9BACI</name>
<evidence type="ECO:0000256" key="1">
    <source>
        <dbReference type="SAM" id="Phobius"/>
    </source>
</evidence>
<proteinExistence type="predicted"/>
<reference evidence="3" key="1">
    <citation type="submission" date="2016-10" db="EMBL/GenBank/DDBJ databases">
        <authorList>
            <person name="Varghese N."/>
            <person name="Submissions S."/>
        </authorList>
    </citation>
    <scope>NUCLEOTIDE SEQUENCE [LARGE SCALE GENOMIC DNA]</scope>
    <source>
        <strain evidence="3">B48,IBRC-M 10115,DSM 25386,CECT 8001</strain>
    </source>
</reference>
<evidence type="ECO:0000313" key="3">
    <source>
        <dbReference type="Proteomes" id="UP000198553"/>
    </source>
</evidence>
<feature type="transmembrane region" description="Helical" evidence="1">
    <location>
        <begin position="31"/>
        <end position="52"/>
    </location>
</feature>